<keyword evidence="2" id="KW-0813">Transport</keyword>
<keyword evidence="4 6" id="KW-1133">Transmembrane helix</keyword>
<evidence type="ECO:0000256" key="4">
    <source>
        <dbReference type="ARBA" id="ARBA00022989"/>
    </source>
</evidence>
<organism evidence="8 9">
    <name type="scientific">Jatrophihabitans lederbergiae</name>
    <dbReference type="NCBI Taxonomy" id="3075547"/>
    <lineage>
        <taxon>Bacteria</taxon>
        <taxon>Bacillati</taxon>
        <taxon>Actinomycetota</taxon>
        <taxon>Actinomycetes</taxon>
        <taxon>Jatrophihabitantales</taxon>
        <taxon>Jatrophihabitantaceae</taxon>
        <taxon>Jatrophihabitans</taxon>
    </lineage>
</organism>
<feature type="transmembrane region" description="Helical" evidence="6">
    <location>
        <begin position="20"/>
        <end position="42"/>
    </location>
</feature>
<keyword evidence="5 6" id="KW-0472">Membrane</keyword>
<dbReference type="InterPro" id="IPR027469">
    <property type="entry name" value="Cation_efflux_TMD_sf"/>
</dbReference>
<sequence>MTKTEDAPPTEAAASGESTVTVLLALAANAGVGLLKLIAGLITGSGALLSEAAHSAGDTSTELLLLTALHRSEKPADRVHPFGYGKERYFWSLLAAVTILVSGAAFSIYQGFHTIFSSGTEPTDKLWINYPVLAIAAVLEGMSFRQAVGQVKGAAARGRRSFRSYVKDPDDPTVKSVVLEDAAALIGLALAGAGVALHQLTGSAFWDGLASLSIGVLLVFAAFALAQTCKGLLIGKQADLRMVRAITAWLERQDEVLDVVDVLTMMTGVNKILLCARVDFVDSASATEIEAACMRFDTDLRMGFPSLDEIFLQPVPRTDAELRVRVLTRYGRVLADEPESESAARARSLAAARDGHGLGTTRAPLND</sequence>
<dbReference type="PANTHER" id="PTHR13414:SF9">
    <property type="entry name" value="PROTON-COUPLED ZINC ANTIPORTER SLC30A9, MITOCHONDRIAL"/>
    <property type="match status" value="1"/>
</dbReference>
<dbReference type="InterPro" id="IPR058533">
    <property type="entry name" value="Cation_efflux_TM"/>
</dbReference>
<dbReference type="NCBIfam" id="TIGR01297">
    <property type="entry name" value="CDF"/>
    <property type="match status" value="1"/>
</dbReference>
<feature type="transmembrane region" description="Helical" evidence="6">
    <location>
        <begin position="132"/>
        <end position="156"/>
    </location>
</feature>
<feature type="transmembrane region" description="Helical" evidence="6">
    <location>
        <begin position="204"/>
        <end position="226"/>
    </location>
</feature>
<dbReference type="Gene3D" id="1.20.1510.10">
    <property type="entry name" value="Cation efflux protein transmembrane domain"/>
    <property type="match status" value="1"/>
</dbReference>
<reference evidence="9" key="1">
    <citation type="submission" date="2023-07" db="EMBL/GenBank/DDBJ databases">
        <title>30 novel species of actinomycetes from the DSMZ collection.</title>
        <authorList>
            <person name="Nouioui I."/>
        </authorList>
    </citation>
    <scope>NUCLEOTIDE SEQUENCE [LARGE SCALE GENOMIC DNA]</scope>
    <source>
        <strain evidence="9">DSM 44399</strain>
    </source>
</reference>
<evidence type="ECO:0000256" key="1">
    <source>
        <dbReference type="ARBA" id="ARBA00004141"/>
    </source>
</evidence>
<feature type="transmembrane region" description="Helical" evidence="6">
    <location>
        <begin position="177"/>
        <end position="198"/>
    </location>
</feature>
<dbReference type="InterPro" id="IPR040177">
    <property type="entry name" value="SLC30A9"/>
</dbReference>
<gene>
    <name evidence="8" type="ORF">RM423_21900</name>
</gene>
<evidence type="ECO:0000259" key="7">
    <source>
        <dbReference type="Pfam" id="PF01545"/>
    </source>
</evidence>
<name>A0ABU2JGB0_9ACTN</name>
<evidence type="ECO:0000313" key="8">
    <source>
        <dbReference type="EMBL" id="MDT0264032.1"/>
    </source>
</evidence>
<dbReference type="EMBL" id="JAVREH010000065">
    <property type="protein sequence ID" value="MDT0264032.1"/>
    <property type="molecule type" value="Genomic_DNA"/>
</dbReference>
<comment type="subcellular location">
    <subcellularLocation>
        <location evidence="1">Membrane</location>
        <topology evidence="1">Multi-pass membrane protein</topology>
    </subcellularLocation>
</comment>
<dbReference type="InterPro" id="IPR002524">
    <property type="entry name" value="Cation_efflux"/>
</dbReference>
<dbReference type="Pfam" id="PF01545">
    <property type="entry name" value="Cation_efflux"/>
    <property type="match status" value="1"/>
</dbReference>
<keyword evidence="3 6" id="KW-0812">Transmembrane</keyword>
<proteinExistence type="predicted"/>
<evidence type="ECO:0000256" key="6">
    <source>
        <dbReference type="SAM" id="Phobius"/>
    </source>
</evidence>
<comment type="caution">
    <text evidence="8">The sequence shown here is derived from an EMBL/GenBank/DDBJ whole genome shotgun (WGS) entry which is preliminary data.</text>
</comment>
<feature type="transmembrane region" description="Helical" evidence="6">
    <location>
        <begin position="89"/>
        <end position="112"/>
    </location>
</feature>
<evidence type="ECO:0000313" key="9">
    <source>
        <dbReference type="Proteomes" id="UP001183176"/>
    </source>
</evidence>
<dbReference type="RefSeq" id="WP_311425175.1">
    <property type="nucleotide sequence ID" value="NZ_JAVREH010000065.1"/>
</dbReference>
<keyword evidence="9" id="KW-1185">Reference proteome</keyword>
<feature type="domain" description="Cation efflux protein transmembrane" evidence="7">
    <location>
        <begin position="22"/>
        <end position="227"/>
    </location>
</feature>
<dbReference type="SUPFAM" id="SSF161111">
    <property type="entry name" value="Cation efflux protein transmembrane domain-like"/>
    <property type="match status" value="1"/>
</dbReference>
<accession>A0ABU2JGB0</accession>
<evidence type="ECO:0000256" key="2">
    <source>
        <dbReference type="ARBA" id="ARBA00022448"/>
    </source>
</evidence>
<dbReference type="PANTHER" id="PTHR13414">
    <property type="entry name" value="HUEL-CATION TRANSPORTER"/>
    <property type="match status" value="1"/>
</dbReference>
<evidence type="ECO:0000256" key="5">
    <source>
        <dbReference type="ARBA" id="ARBA00023136"/>
    </source>
</evidence>
<protein>
    <submittedName>
        <fullName evidence="8">Cation diffusion facilitator family transporter</fullName>
    </submittedName>
</protein>
<dbReference type="Proteomes" id="UP001183176">
    <property type="component" value="Unassembled WGS sequence"/>
</dbReference>
<evidence type="ECO:0000256" key="3">
    <source>
        <dbReference type="ARBA" id="ARBA00022692"/>
    </source>
</evidence>